<evidence type="ECO:0000256" key="14">
    <source>
        <dbReference type="SAM" id="SignalP"/>
    </source>
</evidence>
<feature type="transmembrane region" description="Helical" evidence="13">
    <location>
        <begin position="424"/>
        <end position="442"/>
    </location>
</feature>
<dbReference type="GO" id="GO:0015276">
    <property type="term" value="F:ligand-gated monoatomic ion channel activity"/>
    <property type="evidence" value="ECO:0007669"/>
    <property type="project" value="InterPro"/>
</dbReference>
<comment type="caution">
    <text evidence="17">The sequence shown here is derived from an EMBL/GenBank/DDBJ whole genome shotgun (WGS) entry which is preliminary data.</text>
</comment>
<feature type="signal peptide" evidence="14">
    <location>
        <begin position="1"/>
        <end position="23"/>
    </location>
</feature>
<keyword evidence="5 13" id="KW-0812">Transmembrane</keyword>
<dbReference type="SUPFAM" id="SSF53850">
    <property type="entry name" value="Periplasmic binding protein-like II"/>
    <property type="match status" value="1"/>
</dbReference>
<evidence type="ECO:0000256" key="9">
    <source>
        <dbReference type="ARBA" id="ARBA00023170"/>
    </source>
</evidence>
<feature type="domain" description="Ionotropic glutamate receptor C-terminal" evidence="15">
    <location>
        <begin position="391"/>
        <end position="651"/>
    </location>
</feature>
<evidence type="ECO:0000313" key="17">
    <source>
        <dbReference type="EMBL" id="ROT71809.1"/>
    </source>
</evidence>
<evidence type="ECO:0000256" key="8">
    <source>
        <dbReference type="ARBA" id="ARBA00023136"/>
    </source>
</evidence>
<keyword evidence="9 17" id="KW-0675">Receptor</keyword>
<keyword evidence="12" id="KW-0407">Ion channel</keyword>
<keyword evidence="4" id="KW-1003">Cell membrane</keyword>
<evidence type="ECO:0000256" key="1">
    <source>
        <dbReference type="ARBA" id="ARBA00004651"/>
    </source>
</evidence>
<dbReference type="Pfam" id="PF00060">
    <property type="entry name" value="Lig_chan"/>
    <property type="match status" value="1"/>
</dbReference>
<dbReference type="PANTHER" id="PTHR42643:SF30">
    <property type="entry name" value="IONOTROPIC RECEPTOR 40A-RELATED"/>
    <property type="match status" value="1"/>
</dbReference>
<comment type="subcellular location">
    <subcellularLocation>
        <location evidence="1">Cell membrane</location>
        <topology evidence="1">Multi-pass membrane protein</topology>
    </subcellularLocation>
</comment>
<dbReference type="Gene3D" id="1.10.287.70">
    <property type="match status" value="1"/>
</dbReference>
<keyword evidence="7" id="KW-0406">Ion transport</keyword>
<dbReference type="InterPro" id="IPR001320">
    <property type="entry name" value="Iontro_rcpt_C"/>
</dbReference>
<proteinExistence type="inferred from homology"/>
<keyword evidence="18" id="KW-1185">Reference proteome</keyword>
<evidence type="ECO:0000256" key="2">
    <source>
        <dbReference type="ARBA" id="ARBA00008685"/>
    </source>
</evidence>
<protein>
    <submittedName>
        <fullName evidence="17">Putative glutamate receptor ionotropic, delta-1-like</fullName>
    </submittedName>
</protein>
<evidence type="ECO:0000256" key="11">
    <source>
        <dbReference type="ARBA" id="ARBA00023286"/>
    </source>
</evidence>
<evidence type="ECO:0000256" key="5">
    <source>
        <dbReference type="ARBA" id="ARBA00022692"/>
    </source>
</evidence>
<keyword evidence="14" id="KW-0732">Signal</keyword>
<dbReference type="AlphaFoldDB" id="A0A3R7M4P0"/>
<feature type="domain" description="Ionotropic glutamate receptor L-glutamate and glycine-binding" evidence="16">
    <location>
        <begin position="262"/>
        <end position="363"/>
    </location>
</feature>
<dbReference type="GO" id="GO:0005886">
    <property type="term" value="C:plasma membrane"/>
    <property type="evidence" value="ECO:0007669"/>
    <property type="project" value="UniProtKB-SubCell"/>
</dbReference>
<comment type="similarity">
    <text evidence="2">Belongs to the glutamate-gated ion channel (TC 1.A.10.1) family.</text>
</comment>
<reference evidence="17 18" key="2">
    <citation type="submission" date="2019-01" db="EMBL/GenBank/DDBJ databases">
        <title>The decoding of complex shrimp genome reveals the adaptation for benthos swimmer, frequently molting mechanism and breeding impact on genome.</title>
        <authorList>
            <person name="Sun Y."/>
            <person name="Gao Y."/>
            <person name="Yu Y."/>
        </authorList>
    </citation>
    <scope>NUCLEOTIDE SEQUENCE [LARGE SCALE GENOMIC DNA]</scope>
    <source>
        <tissue evidence="17">Muscle</tissue>
    </source>
</reference>
<feature type="transmembrane region" description="Helical" evidence="13">
    <location>
        <begin position="390"/>
        <end position="412"/>
    </location>
</feature>
<dbReference type="Pfam" id="PF10613">
    <property type="entry name" value="Lig_chan-Glu_bd"/>
    <property type="match status" value="1"/>
</dbReference>
<evidence type="ECO:0000256" key="13">
    <source>
        <dbReference type="SAM" id="Phobius"/>
    </source>
</evidence>
<gene>
    <name evidence="17" type="ORF">C7M84_009853</name>
</gene>
<dbReference type="STRING" id="6689.A0A3R7M4P0"/>
<dbReference type="Proteomes" id="UP000283509">
    <property type="component" value="Unassembled WGS sequence"/>
</dbReference>
<dbReference type="OrthoDB" id="6344466at2759"/>
<dbReference type="EMBL" id="QCYY01002242">
    <property type="protein sequence ID" value="ROT71809.1"/>
    <property type="molecule type" value="Genomic_DNA"/>
</dbReference>
<keyword evidence="3" id="KW-0813">Transport</keyword>
<dbReference type="GO" id="GO:0050906">
    <property type="term" value="P:detection of stimulus involved in sensory perception"/>
    <property type="evidence" value="ECO:0007669"/>
    <property type="project" value="UniProtKB-ARBA"/>
</dbReference>
<keyword evidence="11" id="KW-1071">Ligand-gated ion channel</keyword>
<feature type="transmembrane region" description="Helical" evidence="13">
    <location>
        <begin position="454"/>
        <end position="475"/>
    </location>
</feature>
<evidence type="ECO:0000256" key="3">
    <source>
        <dbReference type="ARBA" id="ARBA00022448"/>
    </source>
</evidence>
<reference evidence="17 18" key="1">
    <citation type="submission" date="2018-04" db="EMBL/GenBank/DDBJ databases">
        <authorList>
            <person name="Zhang X."/>
            <person name="Yuan J."/>
            <person name="Li F."/>
            <person name="Xiang J."/>
        </authorList>
    </citation>
    <scope>NUCLEOTIDE SEQUENCE [LARGE SCALE GENOMIC DNA]</scope>
    <source>
        <tissue evidence="17">Muscle</tissue>
    </source>
</reference>
<dbReference type="InterPro" id="IPR019594">
    <property type="entry name" value="Glu/Gly-bd"/>
</dbReference>
<dbReference type="InterPro" id="IPR052192">
    <property type="entry name" value="Insect_Ionotropic_Sensory_Rcpt"/>
</dbReference>
<evidence type="ECO:0000256" key="4">
    <source>
        <dbReference type="ARBA" id="ARBA00022475"/>
    </source>
</evidence>
<feature type="transmembrane region" description="Helical" evidence="13">
    <location>
        <begin position="644"/>
        <end position="668"/>
    </location>
</feature>
<evidence type="ECO:0000256" key="7">
    <source>
        <dbReference type="ARBA" id="ARBA00023065"/>
    </source>
</evidence>
<evidence type="ECO:0000259" key="16">
    <source>
        <dbReference type="Pfam" id="PF10613"/>
    </source>
</evidence>
<name>A0A3R7M4P0_PENVA</name>
<keyword evidence="8 13" id="KW-0472">Membrane</keyword>
<feature type="chain" id="PRO_5018724334" evidence="14">
    <location>
        <begin position="24"/>
        <end position="672"/>
    </location>
</feature>
<evidence type="ECO:0000313" key="18">
    <source>
        <dbReference type="Proteomes" id="UP000283509"/>
    </source>
</evidence>
<accession>A0A3R7M4P0</accession>
<keyword evidence="10" id="KW-0325">Glycoprotein</keyword>
<dbReference type="PANTHER" id="PTHR42643">
    <property type="entry name" value="IONOTROPIC RECEPTOR 20A-RELATED"/>
    <property type="match status" value="1"/>
</dbReference>
<organism evidence="17 18">
    <name type="scientific">Penaeus vannamei</name>
    <name type="common">Whiteleg shrimp</name>
    <name type="synonym">Litopenaeus vannamei</name>
    <dbReference type="NCBI Taxonomy" id="6689"/>
    <lineage>
        <taxon>Eukaryota</taxon>
        <taxon>Metazoa</taxon>
        <taxon>Ecdysozoa</taxon>
        <taxon>Arthropoda</taxon>
        <taxon>Crustacea</taxon>
        <taxon>Multicrustacea</taxon>
        <taxon>Malacostraca</taxon>
        <taxon>Eumalacostraca</taxon>
        <taxon>Eucarida</taxon>
        <taxon>Decapoda</taxon>
        <taxon>Dendrobranchiata</taxon>
        <taxon>Penaeoidea</taxon>
        <taxon>Penaeidae</taxon>
        <taxon>Penaeus</taxon>
    </lineage>
</organism>
<evidence type="ECO:0000256" key="10">
    <source>
        <dbReference type="ARBA" id="ARBA00023180"/>
    </source>
</evidence>
<evidence type="ECO:0000259" key="15">
    <source>
        <dbReference type="Pfam" id="PF00060"/>
    </source>
</evidence>
<evidence type="ECO:0000256" key="12">
    <source>
        <dbReference type="ARBA" id="ARBA00023303"/>
    </source>
</evidence>
<sequence length="672" mass="74917">MATTRPFAFAVLFLSSPLLGVLASAATAGEAEGLGNGFSKESVVSFVASRVRRSQESLRATSTGLQDPPGINEARWKQAVKQAVEENLSECAISIFADHDFGFSLASLFPSNPVKVFTLEEEVLTSRSTWSRALCDAYIFVVGEGDALLRHADVSHYHDHDPHSHDPHPYWNYRAFHLVLLLGEGEGALLPSEVAGLYNFRKTENLLVLQRGRGGDILAWTHLPFSRGAVRVFLVDTWRRGRFLKGRDLFPEKLDNLQGFPLRVATFEHPPSVVYQHDEDDPRKVLDRLGVDMQIVQTLAGARNFSLEFTEVSHDELWGYELPNGTWLGLVGQVFYEKADVGACNMFLDLHRWRQVDYSVPYNFERGCFVAPAPKPLVNWQAPLLPFSGLTWASIAVALALCGGLLYAVVALSSQAELPEFRSVVHDYLYMAAAFTMRAPHIRPSQPPVRVYVGFVWLFCLILATAYSANLVAFLSSNQMSAPVDTLEQLSRSGLRIGGHAFWKTQFSASIDPLVRDFSNVLESDVELSSLFDRVEGGEFALIENKQYLELQAGARFTYGSRTTIRIVPECLLPYSIGLAFQKNSPLKRNFDGVILRLFESGVLQKWKEEVVTFYRRQYSGRKLDDEFANTRVRPLELTQLQGVFFVLGLGYVAAALALAGEAVVSLYTPSP</sequence>
<evidence type="ECO:0000256" key="6">
    <source>
        <dbReference type="ARBA" id="ARBA00022989"/>
    </source>
</evidence>
<dbReference type="Gene3D" id="3.40.190.10">
    <property type="entry name" value="Periplasmic binding protein-like II"/>
    <property type="match status" value="1"/>
</dbReference>
<keyword evidence="6 13" id="KW-1133">Transmembrane helix</keyword>